<evidence type="ECO:0000256" key="5">
    <source>
        <dbReference type="ARBA" id="ARBA00022989"/>
    </source>
</evidence>
<protein>
    <recommendedName>
        <fullName evidence="12">SEFIR domain-containing protein</fullName>
    </recommendedName>
</protein>
<gene>
    <name evidence="13" type="ORF">OJAV_G00063190</name>
</gene>
<feature type="transmembrane region" description="Helical" evidence="10">
    <location>
        <begin position="171"/>
        <end position="192"/>
    </location>
</feature>
<keyword evidence="8" id="KW-0325">Glycoprotein</keyword>
<organism evidence="13 14">
    <name type="scientific">Oryzias javanicus</name>
    <name type="common">Javanese ricefish</name>
    <name type="synonym">Aplocheilus javanicus</name>
    <dbReference type="NCBI Taxonomy" id="123683"/>
    <lineage>
        <taxon>Eukaryota</taxon>
        <taxon>Metazoa</taxon>
        <taxon>Chordata</taxon>
        <taxon>Craniata</taxon>
        <taxon>Vertebrata</taxon>
        <taxon>Euteleostomi</taxon>
        <taxon>Actinopterygii</taxon>
        <taxon>Neopterygii</taxon>
        <taxon>Teleostei</taxon>
        <taxon>Neoteleostei</taxon>
        <taxon>Acanthomorphata</taxon>
        <taxon>Ovalentaria</taxon>
        <taxon>Atherinomorphae</taxon>
        <taxon>Beloniformes</taxon>
        <taxon>Adrianichthyidae</taxon>
        <taxon>Oryziinae</taxon>
        <taxon>Oryzias</taxon>
    </lineage>
</organism>
<sequence>MWLFLYFICFAVQETSAKINVTCEPYDEFSPRSDSPASKVSAVKVMPVEDQDHYALNISWAINIDGSINKLQGTMIETTSRELRCSYSPSINETDLSGLEQIWFYYVLYVTHGWEAITVYNFPLPRLGHGLYETASIWVSQKAVRTTPLVTTASLTSVPSTERTEPEPKRIYIIILGIAAALVLLSSCFVISHICKPNIARRFDFKRLSPPPRVPVPVLIVYPAENSAFQLVIVELAEFLQCHGCKVAIDMWQQEKIAEQGPMRWLAEQVTAADCVLIVSPQAKNTSSQLSLSNPQNNLPTISIPVAAHNLYPLILNMVASQAKNASELSKFWVLHLDKKRSNDLPLELRTCKAFCLMKDLNKLCKSWGVHYSENRTMKLRQAVERNGGKQQSSSKENCLLSSEGAPV</sequence>
<evidence type="ECO:0000256" key="6">
    <source>
        <dbReference type="ARBA" id="ARBA00023136"/>
    </source>
</evidence>
<keyword evidence="14" id="KW-1185">Reference proteome</keyword>
<evidence type="ECO:0000256" key="4">
    <source>
        <dbReference type="ARBA" id="ARBA00022729"/>
    </source>
</evidence>
<dbReference type="InterPro" id="IPR039465">
    <property type="entry name" value="IL-17_rcpt-like"/>
</dbReference>
<dbReference type="Pfam" id="PF08357">
    <property type="entry name" value="SEFIR"/>
    <property type="match status" value="1"/>
</dbReference>
<feature type="domain" description="SEFIR" evidence="12">
    <location>
        <begin position="215"/>
        <end position="366"/>
    </location>
</feature>
<dbReference type="PANTHER" id="PTHR15583">
    <property type="entry name" value="INTERLEUKIN-17 RECEPTOR"/>
    <property type="match status" value="1"/>
</dbReference>
<keyword evidence="7" id="KW-0675">Receptor</keyword>
<dbReference type="OrthoDB" id="8963084at2759"/>
<evidence type="ECO:0000256" key="1">
    <source>
        <dbReference type="ARBA" id="ARBA00004251"/>
    </source>
</evidence>
<dbReference type="Gene3D" id="3.40.50.11530">
    <property type="match status" value="1"/>
</dbReference>
<dbReference type="InterPro" id="IPR038683">
    <property type="entry name" value="IL17RA/B_FnIII-like_1_sf"/>
</dbReference>
<keyword evidence="2" id="KW-1003">Cell membrane</keyword>
<keyword evidence="5 10" id="KW-1133">Transmembrane helix</keyword>
<name>A0A437D560_ORYJA</name>
<dbReference type="InterPro" id="IPR013568">
    <property type="entry name" value="SEFIR_dom"/>
</dbReference>
<feature type="compositionally biased region" description="Polar residues" evidence="9">
    <location>
        <begin position="389"/>
        <end position="401"/>
    </location>
</feature>
<proteinExistence type="predicted"/>
<reference evidence="13 14" key="1">
    <citation type="submission" date="2018-11" db="EMBL/GenBank/DDBJ databases">
        <authorList>
            <person name="Lopez-Roques C."/>
            <person name="Donnadieu C."/>
            <person name="Bouchez O."/>
            <person name="Klopp C."/>
            <person name="Cabau C."/>
            <person name="Zahm M."/>
        </authorList>
    </citation>
    <scope>NUCLEOTIDE SEQUENCE [LARGE SCALE GENOMIC DNA]</scope>
    <source>
        <strain evidence="13">RS831</strain>
        <tissue evidence="13">Whole body</tissue>
    </source>
</reference>
<evidence type="ECO:0000256" key="10">
    <source>
        <dbReference type="SAM" id="Phobius"/>
    </source>
</evidence>
<evidence type="ECO:0000259" key="12">
    <source>
        <dbReference type="PROSITE" id="PS51534"/>
    </source>
</evidence>
<evidence type="ECO:0000256" key="8">
    <source>
        <dbReference type="ARBA" id="ARBA00023180"/>
    </source>
</evidence>
<evidence type="ECO:0000256" key="3">
    <source>
        <dbReference type="ARBA" id="ARBA00022692"/>
    </source>
</evidence>
<dbReference type="GO" id="GO:0030368">
    <property type="term" value="F:interleukin-17 receptor activity"/>
    <property type="evidence" value="ECO:0007669"/>
    <property type="project" value="InterPro"/>
</dbReference>
<evidence type="ECO:0000256" key="9">
    <source>
        <dbReference type="SAM" id="MobiDB-lite"/>
    </source>
</evidence>
<comment type="subcellular location">
    <subcellularLocation>
        <location evidence="1">Cell membrane</location>
        <topology evidence="1">Single-pass type I membrane protein</topology>
    </subcellularLocation>
</comment>
<dbReference type="Gene3D" id="2.60.40.2160">
    <property type="entry name" value="Interleukin-17 receptor A/B, fibronectin-III-like domain 1"/>
    <property type="match status" value="1"/>
</dbReference>
<feature type="region of interest" description="Disordered" evidence="9">
    <location>
        <begin position="384"/>
        <end position="408"/>
    </location>
</feature>
<evidence type="ECO:0000313" key="13">
    <source>
        <dbReference type="EMBL" id="RVE70323.1"/>
    </source>
</evidence>
<accession>A0A437D560</accession>
<dbReference type="EMBL" id="CM012443">
    <property type="protein sequence ID" value="RVE70323.1"/>
    <property type="molecule type" value="Genomic_DNA"/>
</dbReference>
<keyword evidence="3 10" id="KW-0812">Transmembrane</keyword>
<feature type="signal peptide" evidence="11">
    <location>
        <begin position="1"/>
        <end position="17"/>
    </location>
</feature>
<dbReference type="PANTHER" id="PTHR15583:SF11">
    <property type="entry name" value="INTERLEUKIN-17 RECEPTOR B"/>
    <property type="match status" value="1"/>
</dbReference>
<evidence type="ECO:0000256" key="11">
    <source>
        <dbReference type="SAM" id="SignalP"/>
    </source>
</evidence>
<dbReference type="GO" id="GO:0005886">
    <property type="term" value="C:plasma membrane"/>
    <property type="evidence" value="ECO:0007669"/>
    <property type="project" value="UniProtKB-SubCell"/>
</dbReference>
<feature type="chain" id="PRO_5019167016" description="SEFIR domain-containing protein" evidence="11">
    <location>
        <begin position="18"/>
        <end position="408"/>
    </location>
</feature>
<dbReference type="AlphaFoldDB" id="A0A437D560"/>
<evidence type="ECO:0000313" key="14">
    <source>
        <dbReference type="Proteomes" id="UP000283210"/>
    </source>
</evidence>
<evidence type="ECO:0000256" key="7">
    <source>
        <dbReference type="ARBA" id="ARBA00023170"/>
    </source>
</evidence>
<dbReference type="Proteomes" id="UP000283210">
    <property type="component" value="Chromosome 7"/>
</dbReference>
<evidence type="ECO:0000256" key="2">
    <source>
        <dbReference type="ARBA" id="ARBA00022475"/>
    </source>
</evidence>
<dbReference type="PROSITE" id="PS51534">
    <property type="entry name" value="SEFIR"/>
    <property type="match status" value="1"/>
</dbReference>
<reference evidence="13 14" key="2">
    <citation type="submission" date="2019-01" db="EMBL/GenBank/DDBJ databases">
        <title>A chromosome length genome reference of the Java medaka (oryzias javanicus).</title>
        <authorList>
            <person name="Herpin A."/>
            <person name="Takehana Y."/>
            <person name="Naruse K."/>
            <person name="Ansai S."/>
            <person name="Kawaguchi M."/>
        </authorList>
    </citation>
    <scope>NUCLEOTIDE SEQUENCE [LARGE SCALE GENOMIC DNA]</scope>
    <source>
        <strain evidence="13">RS831</strain>
        <tissue evidence="13">Whole body</tissue>
    </source>
</reference>
<keyword evidence="4 11" id="KW-0732">Signal</keyword>
<keyword evidence="6 10" id="KW-0472">Membrane</keyword>